<evidence type="ECO:0000256" key="2">
    <source>
        <dbReference type="ARBA" id="ARBA00006448"/>
    </source>
</evidence>
<keyword evidence="6 8" id="KW-0472">Membrane</keyword>
<evidence type="ECO:0000256" key="6">
    <source>
        <dbReference type="ARBA" id="ARBA00023136"/>
    </source>
</evidence>
<dbReference type="EMBL" id="VCIZ01000029">
    <property type="protein sequence ID" value="TSP09338.1"/>
    <property type="molecule type" value="Genomic_DNA"/>
</dbReference>
<dbReference type="Gene3D" id="3.30.240.20">
    <property type="entry name" value="bsu07140 like domains"/>
    <property type="match status" value="1"/>
</dbReference>
<organism evidence="11 13">
    <name type="scientific">Cupriavidus campinensis</name>
    <dbReference type="NCBI Taxonomy" id="151783"/>
    <lineage>
        <taxon>Bacteria</taxon>
        <taxon>Pseudomonadati</taxon>
        <taxon>Pseudomonadota</taxon>
        <taxon>Betaproteobacteria</taxon>
        <taxon>Burkholderiales</taxon>
        <taxon>Burkholderiaceae</taxon>
        <taxon>Cupriavidus</taxon>
    </lineage>
</organism>
<dbReference type="InterPro" id="IPR023090">
    <property type="entry name" value="UPF0702_alpha/beta_dom_sf"/>
</dbReference>
<keyword evidence="12" id="KW-1185">Reference proteome</keyword>
<accession>A0AAE9I0D8</accession>
<evidence type="ECO:0000256" key="1">
    <source>
        <dbReference type="ARBA" id="ARBA00004651"/>
    </source>
</evidence>
<evidence type="ECO:0000313" key="13">
    <source>
        <dbReference type="Proteomes" id="UP001056132"/>
    </source>
</evidence>
<evidence type="ECO:0000256" key="8">
    <source>
        <dbReference type="SAM" id="Phobius"/>
    </source>
</evidence>
<evidence type="ECO:0000313" key="10">
    <source>
        <dbReference type="EMBL" id="TSP09338.1"/>
    </source>
</evidence>
<dbReference type="KEGG" id="ccam:M5D45_17000"/>
<evidence type="ECO:0000313" key="12">
    <source>
        <dbReference type="Proteomes" id="UP000318943"/>
    </source>
</evidence>
<dbReference type="RefSeq" id="WP_144203394.1">
    <property type="nucleotide sequence ID" value="NZ_CAJPVH010000036.1"/>
</dbReference>
<evidence type="ECO:0000256" key="3">
    <source>
        <dbReference type="ARBA" id="ARBA00022475"/>
    </source>
</evidence>
<dbReference type="PANTHER" id="PTHR34582:SF6">
    <property type="entry name" value="UPF0702 TRANSMEMBRANE PROTEIN YCAP"/>
    <property type="match status" value="1"/>
</dbReference>
<dbReference type="GO" id="GO:0005886">
    <property type="term" value="C:plasma membrane"/>
    <property type="evidence" value="ECO:0007669"/>
    <property type="project" value="UniProtKB-SubCell"/>
</dbReference>
<sequence>MWNLSAPWWEFVLRGLIVYAALLFLMRVSGKRQIGQLSPLDLVLLLIISNAVQNAMNGGDNSVTAGLILAATLFGADVLVGYGTWRSHRLETLVEGRPEILIHQGEIFRDVMRRERITPRELQKALRRNGCERVADVHFAILETDGTVSVIQKEKSEEGQAKPTIDPMWQDPARPDADMSL</sequence>
<comment type="similarity">
    <text evidence="2">Belongs to the UPF0702 family.</text>
</comment>
<evidence type="ECO:0000256" key="4">
    <source>
        <dbReference type="ARBA" id="ARBA00022692"/>
    </source>
</evidence>
<feature type="transmembrane region" description="Helical" evidence="8">
    <location>
        <begin position="6"/>
        <end position="25"/>
    </location>
</feature>
<dbReference type="Proteomes" id="UP001056132">
    <property type="component" value="Chromosome 1"/>
</dbReference>
<evidence type="ECO:0000313" key="11">
    <source>
        <dbReference type="EMBL" id="URF04148.1"/>
    </source>
</evidence>
<evidence type="ECO:0000256" key="5">
    <source>
        <dbReference type="ARBA" id="ARBA00022989"/>
    </source>
</evidence>
<reference evidence="11" key="2">
    <citation type="journal article" date="2022" name="Microbiol. Resour. Announc.">
        <title>Genome Sequence of Cupriavidus campinensis Strain G5, a Member of a Bacterial Consortium Capable of Polyethylene Degradation.</title>
        <authorList>
            <person name="Schneider B."/>
            <person name="Pfeiffer F."/>
            <person name="Dyall-Smith M."/>
            <person name="Kunte H.J."/>
        </authorList>
    </citation>
    <scope>NUCLEOTIDE SEQUENCE</scope>
    <source>
        <strain evidence="11">G5</strain>
    </source>
</reference>
<keyword evidence="5 8" id="KW-1133">Transmembrane helix</keyword>
<feature type="region of interest" description="Disordered" evidence="7">
    <location>
        <begin position="153"/>
        <end position="181"/>
    </location>
</feature>
<dbReference type="AlphaFoldDB" id="A0AAE9I0D8"/>
<keyword evidence="4 8" id="KW-0812">Transmembrane</keyword>
<name>A0AAE9I0D8_9BURK</name>
<proteinExistence type="inferred from homology"/>
<feature type="transmembrane region" description="Helical" evidence="8">
    <location>
        <begin position="62"/>
        <end position="82"/>
    </location>
</feature>
<dbReference type="PANTHER" id="PTHR34582">
    <property type="entry name" value="UPF0702 TRANSMEMBRANE PROTEIN YCAP"/>
    <property type="match status" value="1"/>
</dbReference>
<evidence type="ECO:0000259" key="9">
    <source>
        <dbReference type="Pfam" id="PF04239"/>
    </source>
</evidence>
<dbReference type="EMBL" id="CP097330">
    <property type="protein sequence ID" value="URF04148.1"/>
    <property type="molecule type" value="Genomic_DNA"/>
</dbReference>
<reference evidence="11" key="3">
    <citation type="submission" date="2022-05" db="EMBL/GenBank/DDBJ databases">
        <authorList>
            <person name="Kunte H.-J."/>
        </authorList>
    </citation>
    <scope>NUCLEOTIDE SEQUENCE</scope>
    <source>
        <strain evidence="11">G5</strain>
    </source>
</reference>
<feature type="domain" description="YetF C-terminal" evidence="9">
    <location>
        <begin position="87"/>
        <end position="160"/>
    </location>
</feature>
<reference evidence="10 12" key="1">
    <citation type="submission" date="2019-05" db="EMBL/GenBank/DDBJ databases">
        <title>Whole genome sequence analysis of Cupriavidus campinensis S14E4C strain.</title>
        <authorList>
            <person name="Abbaszade G."/>
            <person name="Szabo A."/>
            <person name="Toumi M."/>
            <person name="Toth E."/>
        </authorList>
    </citation>
    <scope>NUCLEOTIDE SEQUENCE [LARGE SCALE GENOMIC DNA]</scope>
    <source>
        <strain evidence="10 12">S14E4C</strain>
    </source>
</reference>
<protein>
    <submittedName>
        <fullName evidence="11">DUF421 domain-containing protein</fullName>
    </submittedName>
</protein>
<evidence type="ECO:0000256" key="7">
    <source>
        <dbReference type="SAM" id="MobiDB-lite"/>
    </source>
</evidence>
<dbReference type="Proteomes" id="UP000318943">
    <property type="component" value="Unassembled WGS sequence"/>
</dbReference>
<gene>
    <name evidence="10" type="ORF">FGG12_28375</name>
    <name evidence="11" type="ORF">M5D45_17000</name>
</gene>
<dbReference type="InterPro" id="IPR007353">
    <property type="entry name" value="DUF421"/>
</dbReference>
<comment type="subcellular location">
    <subcellularLocation>
        <location evidence="1">Cell membrane</location>
        <topology evidence="1">Multi-pass membrane protein</topology>
    </subcellularLocation>
</comment>
<dbReference type="Pfam" id="PF04239">
    <property type="entry name" value="DUF421"/>
    <property type="match status" value="1"/>
</dbReference>
<keyword evidence="3" id="KW-1003">Cell membrane</keyword>